<dbReference type="SMART" id="SM00829">
    <property type="entry name" value="PKS_ER"/>
    <property type="match status" value="1"/>
</dbReference>
<dbReference type="GO" id="GO:0016491">
    <property type="term" value="F:oxidoreductase activity"/>
    <property type="evidence" value="ECO:0007669"/>
    <property type="project" value="InterPro"/>
</dbReference>
<dbReference type="GO" id="GO:0005739">
    <property type="term" value="C:mitochondrion"/>
    <property type="evidence" value="ECO:0007669"/>
    <property type="project" value="TreeGrafter"/>
</dbReference>
<dbReference type="Gene3D" id="3.90.180.10">
    <property type="entry name" value="Medium-chain alcohol dehydrogenases, catalytic domain"/>
    <property type="match status" value="1"/>
</dbReference>
<sequence>MASFPSTSNDEPSPSGTMKALIHTSRGLPLSVLRLSYNLPIPRIASPTDVLIKISHASLDPGASMLTNLIPMTFRTKPSIPETDFSGTVIAAGKAVSPSRELIPGAKVCGSAPLAGMILHGRGVLAEYVVVPAENMVLKPEGVGWEEAAGLPVVGLVALSVMDLARVKKGERILVNGASGGIGSVVVQMAKQAVGEEGRVVAVCSGRNEGMVKGLGADEVIDYQEHAPVWKYLEQRFGAEPFNVILDCRGVQELFIHCPRYLKEGKPFVTVGPAPPDYSFFGVLPIVGSMISNALWPRWLGGVDRPYLSARGFKSLEGLGRVSRLAEEGLKVPIDSVWDLEDALKAYEVVMSRHARGKVVVKM</sequence>
<dbReference type="PROSITE" id="PS01162">
    <property type="entry name" value="QOR_ZETA_CRYSTAL"/>
    <property type="match status" value="1"/>
</dbReference>
<dbReference type="InterPro" id="IPR020843">
    <property type="entry name" value="ER"/>
</dbReference>
<dbReference type="Proteomes" id="UP000184330">
    <property type="component" value="Unassembled WGS sequence"/>
</dbReference>
<dbReference type="InterPro" id="IPR011032">
    <property type="entry name" value="GroES-like_sf"/>
</dbReference>
<organism evidence="2 3">
    <name type="scientific">Phialocephala subalpina</name>
    <dbReference type="NCBI Taxonomy" id="576137"/>
    <lineage>
        <taxon>Eukaryota</taxon>
        <taxon>Fungi</taxon>
        <taxon>Dikarya</taxon>
        <taxon>Ascomycota</taxon>
        <taxon>Pezizomycotina</taxon>
        <taxon>Leotiomycetes</taxon>
        <taxon>Helotiales</taxon>
        <taxon>Mollisiaceae</taxon>
        <taxon>Phialocephala</taxon>
        <taxon>Phialocephala fortinii species complex</taxon>
    </lineage>
</organism>
<dbReference type="InterPro" id="IPR050700">
    <property type="entry name" value="YIM1/Zinc_Alcohol_DH_Fams"/>
</dbReference>
<reference evidence="2 3" key="1">
    <citation type="submission" date="2016-03" db="EMBL/GenBank/DDBJ databases">
        <authorList>
            <person name="Ploux O."/>
        </authorList>
    </citation>
    <scope>NUCLEOTIDE SEQUENCE [LARGE SCALE GENOMIC DNA]</scope>
    <source>
        <strain evidence="2 3">UAMH 11012</strain>
    </source>
</reference>
<dbReference type="PANTHER" id="PTHR11695">
    <property type="entry name" value="ALCOHOL DEHYDROGENASE RELATED"/>
    <property type="match status" value="1"/>
</dbReference>
<dbReference type="EMBL" id="FJOG01000044">
    <property type="protein sequence ID" value="CZR67462.1"/>
    <property type="molecule type" value="Genomic_DNA"/>
</dbReference>
<accession>A0A1L7XQY2</accession>
<dbReference type="OrthoDB" id="3509362at2759"/>
<feature type="domain" description="Enoyl reductase (ER)" evidence="1">
    <location>
        <begin position="27"/>
        <end position="361"/>
    </location>
</feature>
<dbReference type="InterPro" id="IPR036291">
    <property type="entry name" value="NAD(P)-bd_dom_sf"/>
</dbReference>
<dbReference type="InterPro" id="IPR002364">
    <property type="entry name" value="Quin_OxRdtase/zeta-crystal_CS"/>
</dbReference>
<dbReference type="SUPFAM" id="SSF50129">
    <property type="entry name" value="GroES-like"/>
    <property type="match status" value="1"/>
</dbReference>
<proteinExistence type="predicted"/>
<evidence type="ECO:0000313" key="2">
    <source>
        <dbReference type="EMBL" id="CZR67462.1"/>
    </source>
</evidence>
<dbReference type="Gene3D" id="3.40.50.720">
    <property type="entry name" value="NAD(P)-binding Rossmann-like Domain"/>
    <property type="match status" value="1"/>
</dbReference>
<dbReference type="AlphaFoldDB" id="A0A1L7XQY2"/>
<dbReference type="Pfam" id="PF13602">
    <property type="entry name" value="ADH_zinc_N_2"/>
    <property type="match status" value="1"/>
</dbReference>
<dbReference type="Pfam" id="PF08240">
    <property type="entry name" value="ADH_N"/>
    <property type="match status" value="1"/>
</dbReference>
<name>A0A1L7XQY2_9HELO</name>
<keyword evidence="3" id="KW-1185">Reference proteome</keyword>
<dbReference type="STRING" id="576137.A0A1L7XQY2"/>
<dbReference type="SUPFAM" id="SSF51735">
    <property type="entry name" value="NAD(P)-binding Rossmann-fold domains"/>
    <property type="match status" value="1"/>
</dbReference>
<evidence type="ECO:0000259" key="1">
    <source>
        <dbReference type="SMART" id="SM00829"/>
    </source>
</evidence>
<gene>
    <name evidence="2" type="ORF">PAC_17361</name>
</gene>
<dbReference type="CDD" id="cd08267">
    <property type="entry name" value="MDR1"/>
    <property type="match status" value="1"/>
</dbReference>
<dbReference type="InterPro" id="IPR013154">
    <property type="entry name" value="ADH-like_N"/>
</dbReference>
<protein>
    <submittedName>
        <fullName evidence="2">Related to zinc-binding oxidoreductase</fullName>
    </submittedName>
</protein>
<dbReference type="PANTHER" id="PTHR11695:SF647">
    <property type="entry name" value="ENOYL REDUCTASE (ER) DOMAIN-CONTAINING PROTEIN"/>
    <property type="match status" value="1"/>
</dbReference>
<dbReference type="GO" id="GO:0008270">
    <property type="term" value="F:zinc ion binding"/>
    <property type="evidence" value="ECO:0007669"/>
    <property type="project" value="InterPro"/>
</dbReference>
<evidence type="ECO:0000313" key="3">
    <source>
        <dbReference type="Proteomes" id="UP000184330"/>
    </source>
</evidence>